<dbReference type="InterPro" id="IPR039426">
    <property type="entry name" value="TonB-dep_rcpt-like"/>
</dbReference>
<dbReference type="InterPro" id="IPR055377">
    <property type="entry name" value="GH3_M"/>
</dbReference>
<dbReference type="Pfam" id="PF23572">
    <property type="entry name" value="GH3_C"/>
    <property type="match status" value="1"/>
</dbReference>
<evidence type="ECO:0000313" key="4">
    <source>
        <dbReference type="EMBL" id="GFR77317.1"/>
    </source>
</evidence>
<dbReference type="Proteomes" id="UP000762676">
    <property type="component" value="Unassembled WGS sequence"/>
</dbReference>
<dbReference type="SUPFAM" id="SSF56935">
    <property type="entry name" value="Porins"/>
    <property type="match status" value="1"/>
</dbReference>
<sequence length="1079" mass="123473">MPLWAEFRSTPGSKISLMKEWESKMRAIVCKCIPENVTSIAGVPSWMLVLLNKVVEESKHKNLLELWKNAEVYFHGGISFDPYREQYYKLFPSERFKYYEVYNASEGFFAIQDRNDADDMLLMLDYGIFYEFIPMDTFREFTYNAIPLWEVEINKNYAIVITTNSGLWRYLLGDTVRFTSIKPHRVKITGRTKHFINAFGEEVIVENTDAAIMYACKESDCEVVEYTVAPIFMQGQKSGGHEWLIEFKKTPDDMLYFSKILDKSLKSLNSDYEAKSISAQQIGSKIKGYVLDASDEIPLFGVAVLIKGSEKSIGVTTDEEGRFEIDVPIGDNNLIFKYLGYKTHISTIKNYSGRTEEVIIKMKASLNKLNEIVVKPKQRRDEAVNTMSLTNSIAFDTELTERFASTFGDPSRMVTSFAGVTSANEQRNDIVVRGNTSQGLLWRLEGINIPNPNHFSSDGATGGGVSLLNPDLIKKSDFFLSAFLPEYGNATSGVFDITLREGNYKKTEGKVKLGFTGLELGFQGPFNKNDKSSFIFAYRYSIPQILNLLGIPVVPGAVPKYQDLTFKFTMPRLKWDKITLWGIGGISEIDLLEKNLKGTNRYGYTGTSKPNTNTYYNSKVAMVGLNHTHFFRNIHKVKTAFMLSYSGNSTDVYDIKDTREDRNFYNLESIQYKISAKSEYLGKIDNKTSYKTGLYIDILGTFMKEKIYRDQSSPKTYNTLRNIDQFGLVTAQPYAQVTHRTRSNFSLTGGLNLLYFSLTNNLGIDPRVNLSWNASESLTLNFGYGLHHKTQPLLSYYIEKPTKKSEMQPNGEITNRNLKLSRNQHLVFGTSWQVLNDLRIGADVYYQYLDNIPISKDSSFLNTESNGIRVGGQNPINPSVYSILNTSNRSFHLQVPYDLINAGTGRNYGVEITLDKSFSKGYYILFTSSFFDSKYKAIDGIERNTTQNLKYITNLSLGYEYGLIKRPRLDWVVNVDSKITLKGGQPYRGILKDESKQYVVYDDKNIYKNRLEPYKNVNLKIGSRINFPKTSHVLYVDFKNIFDFNNVFDYNWQVKNEKLIEQKVLQPPFLWVLTYKFIF</sequence>
<keyword evidence="5" id="KW-1185">Reference proteome</keyword>
<feature type="domain" description="GH3 middle" evidence="2">
    <location>
        <begin position="122"/>
        <end position="191"/>
    </location>
</feature>
<evidence type="ECO:0000313" key="5">
    <source>
        <dbReference type="Proteomes" id="UP000762676"/>
    </source>
</evidence>
<dbReference type="GO" id="GO:0044718">
    <property type="term" value="P:siderophore transmembrane transport"/>
    <property type="evidence" value="ECO:0007669"/>
    <property type="project" value="TreeGrafter"/>
</dbReference>
<organism evidence="4 5">
    <name type="scientific">Elysia marginata</name>
    <dbReference type="NCBI Taxonomy" id="1093978"/>
    <lineage>
        <taxon>Eukaryota</taxon>
        <taxon>Metazoa</taxon>
        <taxon>Spiralia</taxon>
        <taxon>Lophotrochozoa</taxon>
        <taxon>Mollusca</taxon>
        <taxon>Gastropoda</taxon>
        <taxon>Heterobranchia</taxon>
        <taxon>Euthyneura</taxon>
        <taxon>Panpulmonata</taxon>
        <taxon>Sacoglossa</taxon>
        <taxon>Placobranchoidea</taxon>
        <taxon>Plakobranchidae</taxon>
        <taxon>Elysia</taxon>
    </lineage>
</organism>
<dbReference type="Pfam" id="PF23571">
    <property type="entry name" value="GH3_M"/>
    <property type="match status" value="1"/>
</dbReference>
<gene>
    <name evidence="4" type="ORF">ElyMa_002235100</name>
</gene>
<keyword evidence="1" id="KW-0732">Signal</keyword>
<reference evidence="4 5" key="1">
    <citation type="journal article" date="2021" name="Elife">
        <title>Chloroplast acquisition without the gene transfer in kleptoplastic sea slugs, Plakobranchus ocellatus.</title>
        <authorList>
            <person name="Maeda T."/>
            <person name="Takahashi S."/>
            <person name="Yoshida T."/>
            <person name="Shimamura S."/>
            <person name="Takaki Y."/>
            <person name="Nagai Y."/>
            <person name="Toyoda A."/>
            <person name="Suzuki Y."/>
            <person name="Arimoto A."/>
            <person name="Ishii H."/>
            <person name="Satoh N."/>
            <person name="Nishiyama T."/>
            <person name="Hasebe M."/>
            <person name="Maruyama T."/>
            <person name="Minagawa J."/>
            <person name="Obokata J."/>
            <person name="Shigenobu S."/>
        </authorList>
    </citation>
    <scope>NUCLEOTIDE SEQUENCE [LARGE SCALE GENOMIC DNA]</scope>
</reference>
<evidence type="ECO:0000256" key="1">
    <source>
        <dbReference type="ARBA" id="ARBA00022729"/>
    </source>
</evidence>
<name>A0AAV4FV46_9GAST</name>
<proteinExistence type="predicted"/>
<dbReference type="AlphaFoldDB" id="A0AAV4FV46"/>
<feature type="domain" description="GH3 C-terminal" evidence="3">
    <location>
        <begin position="207"/>
        <end position="283"/>
    </location>
</feature>
<evidence type="ECO:0000259" key="3">
    <source>
        <dbReference type="Pfam" id="PF23572"/>
    </source>
</evidence>
<accession>A0AAV4FV46</accession>
<dbReference type="Pfam" id="PF03321">
    <property type="entry name" value="GH3"/>
    <property type="match status" value="1"/>
</dbReference>
<dbReference type="PANTHER" id="PTHR30069:SF29">
    <property type="entry name" value="HEMOGLOBIN AND HEMOGLOBIN-HAPTOGLOBIN-BINDING PROTEIN 1-RELATED"/>
    <property type="match status" value="1"/>
</dbReference>
<keyword evidence="4" id="KW-0675">Receptor</keyword>
<dbReference type="InterPro" id="IPR055378">
    <property type="entry name" value="GH3_C"/>
</dbReference>
<dbReference type="Gene3D" id="2.170.130.10">
    <property type="entry name" value="TonB-dependent receptor, plug domain"/>
    <property type="match status" value="1"/>
</dbReference>
<dbReference type="GO" id="GO:0015344">
    <property type="term" value="F:siderophore uptake transmembrane transporter activity"/>
    <property type="evidence" value="ECO:0007669"/>
    <property type="project" value="TreeGrafter"/>
</dbReference>
<comment type="caution">
    <text evidence="4">The sequence shown here is derived from an EMBL/GenBank/DDBJ whole genome shotgun (WGS) entry which is preliminary data.</text>
</comment>
<dbReference type="Gene3D" id="2.60.40.1120">
    <property type="entry name" value="Carboxypeptidase-like, regulatory domain"/>
    <property type="match status" value="1"/>
</dbReference>
<dbReference type="EMBL" id="BMAT01004631">
    <property type="protein sequence ID" value="GFR77317.1"/>
    <property type="molecule type" value="Genomic_DNA"/>
</dbReference>
<dbReference type="Pfam" id="PF13715">
    <property type="entry name" value="CarbopepD_reg_2"/>
    <property type="match status" value="1"/>
</dbReference>
<dbReference type="SUPFAM" id="SSF49464">
    <property type="entry name" value="Carboxypeptidase regulatory domain-like"/>
    <property type="match status" value="1"/>
</dbReference>
<protein>
    <submittedName>
        <fullName evidence="4">TonB-dependent receptor</fullName>
    </submittedName>
</protein>
<dbReference type="InterPro" id="IPR008969">
    <property type="entry name" value="CarboxyPept-like_regulatory"/>
</dbReference>
<dbReference type="PANTHER" id="PTHR30069">
    <property type="entry name" value="TONB-DEPENDENT OUTER MEMBRANE RECEPTOR"/>
    <property type="match status" value="1"/>
</dbReference>
<evidence type="ECO:0000259" key="2">
    <source>
        <dbReference type="Pfam" id="PF23571"/>
    </source>
</evidence>
<dbReference type="InterPro" id="IPR037066">
    <property type="entry name" value="Plug_dom_sf"/>
</dbReference>